<dbReference type="Proteomes" id="UP000487268">
    <property type="component" value="Unassembled WGS sequence"/>
</dbReference>
<dbReference type="OrthoDB" id="3808825at2"/>
<dbReference type="RefSeq" id="WP_153534161.1">
    <property type="nucleotide sequence ID" value="NZ_WEGH01000002.1"/>
</dbReference>
<dbReference type="SUPFAM" id="SSF81606">
    <property type="entry name" value="PP2C-like"/>
    <property type="match status" value="1"/>
</dbReference>
<dbReference type="Gene3D" id="3.60.40.10">
    <property type="entry name" value="PPM-type phosphatase domain"/>
    <property type="match status" value="1"/>
</dbReference>
<dbReference type="InterPro" id="IPR036457">
    <property type="entry name" value="PPM-type-like_dom_sf"/>
</dbReference>
<dbReference type="Pfam" id="PF13672">
    <property type="entry name" value="PP2C_2"/>
    <property type="match status" value="1"/>
</dbReference>
<dbReference type="AlphaFoldDB" id="A0A7K0BXG0"/>
<keyword evidence="4" id="KW-1185">Reference proteome</keyword>
<dbReference type="InterPro" id="IPR001932">
    <property type="entry name" value="PPM-type_phosphatase-like_dom"/>
</dbReference>
<gene>
    <name evidence="3" type="ORF">ACRB68_39360</name>
</gene>
<feature type="domain" description="PPM-type phosphatase" evidence="2">
    <location>
        <begin position="63"/>
        <end position="247"/>
    </location>
</feature>
<evidence type="ECO:0000259" key="2">
    <source>
        <dbReference type="Pfam" id="PF13672"/>
    </source>
</evidence>
<accession>A0A7K0BXG0</accession>
<reference evidence="3 4" key="1">
    <citation type="submission" date="2019-10" db="EMBL/GenBank/DDBJ databases">
        <title>Actinomadura rubteroloni sp. nov. and Actinomadura macrotermitis sp. nov., isolated from the gut of fungus growing-termite Macrotermes natalensis.</title>
        <authorList>
            <person name="Benndorf R."/>
            <person name="Martin K."/>
            <person name="Kuefner M."/>
            <person name="De Beer W."/>
            <person name="Kaster A.-K."/>
            <person name="Vollmers J."/>
            <person name="Poulsen M."/>
            <person name="Beemelmanns C."/>
        </authorList>
    </citation>
    <scope>NUCLEOTIDE SEQUENCE [LARGE SCALE GENOMIC DNA]</scope>
    <source>
        <strain evidence="3 4">RB68</strain>
    </source>
</reference>
<organism evidence="3 4">
    <name type="scientific">Actinomadura macrotermitis</name>
    <dbReference type="NCBI Taxonomy" id="2585200"/>
    <lineage>
        <taxon>Bacteria</taxon>
        <taxon>Bacillati</taxon>
        <taxon>Actinomycetota</taxon>
        <taxon>Actinomycetes</taxon>
        <taxon>Streptosporangiales</taxon>
        <taxon>Thermomonosporaceae</taxon>
        <taxon>Actinomadura</taxon>
    </lineage>
</organism>
<dbReference type="EMBL" id="WEGH01000002">
    <property type="protein sequence ID" value="MQY05859.1"/>
    <property type="molecule type" value="Genomic_DNA"/>
</dbReference>
<comment type="caution">
    <text evidence="3">The sequence shown here is derived from an EMBL/GenBank/DDBJ whole genome shotgun (WGS) entry which is preliminary data.</text>
</comment>
<sequence>MNGAPAAPPPPASRTWTRQAGDTMAGGIWAETNRGEDAEPLFVHHLPSGQGVTGVFDGSGGSGSASAYESKDGTPRTGAWLAARVARVALETWFGTSFHAGAGFETAALEARLTELLAALRPATPSRIIGRMHKELPTTLAAVRYSVQAGQVDCQVLWAGDSRVYQLSPGGGLQALTRDHTEEEDGLVQLIQDPPLTNVISASAPFFVQEHRRLLDLPCVLVCATDGFFGYVQTPAHFEHLLLATLRDAASMDDWMERLRHDVMGYTTDDASLGVVVLACAGFAELKEMFAARTREVEREYWHTRPRMDAGPPGADDKAGRRWRQKTWDDYRDGYERFMPPVQEER</sequence>
<feature type="region of interest" description="Disordered" evidence="1">
    <location>
        <begin position="304"/>
        <end position="323"/>
    </location>
</feature>
<protein>
    <recommendedName>
        <fullName evidence="2">PPM-type phosphatase domain-containing protein</fullName>
    </recommendedName>
</protein>
<name>A0A7K0BXG0_9ACTN</name>
<evidence type="ECO:0000313" key="3">
    <source>
        <dbReference type="EMBL" id="MQY05859.1"/>
    </source>
</evidence>
<evidence type="ECO:0000256" key="1">
    <source>
        <dbReference type="SAM" id="MobiDB-lite"/>
    </source>
</evidence>
<evidence type="ECO:0000313" key="4">
    <source>
        <dbReference type="Proteomes" id="UP000487268"/>
    </source>
</evidence>
<proteinExistence type="predicted"/>